<feature type="domain" description="D-isomer specific 2-hydroxyacid dehydrogenase catalytic" evidence="5">
    <location>
        <begin position="67"/>
        <end position="327"/>
    </location>
</feature>
<evidence type="ECO:0000259" key="5">
    <source>
        <dbReference type="Pfam" id="PF00389"/>
    </source>
</evidence>
<feature type="domain" description="D-isomer specific 2-hydroxyacid dehydrogenase NAD-binding" evidence="6">
    <location>
        <begin position="119"/>
        <end position="295"/>
    </location>
</feature>
<dbReference type="GO" id="GO:0016616">
    <property type="term" value="F:oxidoreductase activity, acting on the CH-OH group of donors, NAD or NADP as acceptor"/>
    <property type="evidence" value="ECO:0007669"/>
    <property type="project" value="InterPro"/>
</dbReference>
<dbReference type="Pfam" id="PF00389">
    <property type="entry name" value="2-Hacid_dh"/>
    <property type="match status" value="1"/>
</dbReference>
<dbReference type="EMBL" id="JAEPWM010000003">
    <property type="protein sequence ID" value="MBK6006320.1"/>
    <property type="molecule type" value="Genomic_DNA"/>
</dbReference>
<dbReference type="InterPro" id="IPR006139">
    <property type="entry name" value="D-isomer_2_OHA_DH_cat_dom"/>
</dbReference>
<dbReference type="InterPro" id="IPR050857">
    <property type="entry name" value="D-2-hydroxyacid_DH"/>
</dbReference>
<dbReference type="Pfam" id="PF02826">
    <property type="entry name" value="2-Hacid_dh_C"/>
    <property type="match status" value="1"/>
</dbReference>
<dbReference type="RefSeq" id="WP_201169223.1">
    <property type="nucleotide sequence ID" value="NZ_JAEPWM010000003.1"/>
</dbReference>
<organism evidence="7 8">
    <name type="scientific">Ramlibacter ginsenosidimutans</name>
    <dbReference type="NCBI Taxonomy" id="502333"/>
    <lineage>
        <taxon>Bacteria</taxon>
        <taxon>Pseudomonadati</taxon>
        <taxon>Pseudomonadota</taxon>
        <taxon>Betaproteobacteria</taxon>
        <taxon>Burkholderiales</taxon>
        <taxon>Comamonadaceae</taxon>
        <taxon>Ramlibacter</taxon>
    </lineage>
</organism>
<proteinExistence type="inferred from homology"/>
<evidence type="ECO:0000256" key="3">
    <source>
        <dbReference type="ARBA" id="ARBA00023027"/>
    </source>
</evidence>
<accession>A0A934WM64</accession>
<evidence type="ECO:0000259" key="6">
    <source>
        <dbReference type="Pfam" id="PF02826"/>
    </source>
</evidence>
<comment type="similarity">
    <text evidence="1 4">Belongs to the D-isomer specific 2-hydroxyacid dehydrogenase family.</text>
</comment>
<dbReference type="PROSITE" id="PS00670">
    <property type="entry name" value="D_2_HYDROXYACID_DH_2"/>
    <property type="match status" value="1"/>
</dbReference>
<evidence type="ECO:0000313" key="7">
    <source>
        <dbReference type="EMBL" id="MBK6006320.1"/>
    </source>
</evidence>
<gene>
    <name evidence="7" type="ORF">JJB11_09480</name>
</gene>
<evidence type="ECO:0000256" key="2">
    <source>
        <dbReference type="ARBA" id="ARBA00023002"/>
    </source>
</evidence>
<dbReference type="FunFam" id="3.40.50.720:FF:000203">
    <property type="entry name" value="D-3-phosphoglycerate dehydrogenase (SerA)"/>
    <property type="match status" value="1"/>
</dbReference>
<evidence type="ECO:0000256" key="4">
    <source>
        <dbReference type="RuleBase" id="RU003719"/>
    </source>
</evidence>
<name>A0A934WM64_9BURK</name>
<dbReference type="CDD" id="cd12173">
    <property type="entry name" value="PGDH_4"/>
    <property type="match status" value="1"/>
</dbReference>
<reference evidence="7" key="2">
    <citation type="submission" date="2021-01" db="EMBL/GenBank/DDBJ databases">
        <authorList>
            <person name="Kang M."/>
        </authorList>
    </citation>
    <scope>NUCLEOTIDE SEQUENCE</scope>
    <source>
        <strain evidence="7">KACC 17527</strain>
    </source>
</reference>
<comment type="caution">
    <text evidence="7">The sequence shown here is derived from an EMBL/GenBank/DDBJ whole genome shotgun (WGS) entry which is preliminary data.</text>
</comment>
<dbReference type="InterPro" id="IPR036291">
    <property type="entry name" value="NAD(P)-bd_dom_sf"/>
</dbReference>
<dbReference type="SUPFAM" id="SSF52283">
    <property type="entry name" value="Formate/glycerate dehydrogenase catalytic domain-like"/>
    <property type="match status" value="1"/>
</dbReference>
<dbReference type="AlphaFoldDB" id="A0A934WM64"/>
<sequence length="343" mass="37122">MAASRRVVRTDLWIDPAFDRRLQQEAGVALAVFPSRGNPAVAWDLLAAAHVYHVSAAKDELPREWFVTGELLARCPQLLCVSSSGAGYDTVDVPACTAAGVAVVNQAGGNAASVAEHTLAMMLSLSRRMIECDKRMRRETGFTREQIMGHELRGQTLGLVGIGHVGTRVAALARAFGLEVIAADPYLAPEEITRRGARPVTLDQLLAEADVVSLHCPRDATTLKMIDARAFARMKKGALFITTARGGIHDEQALVEALRSGHLAGAGVDVWDREPPPLDHPLLAMENVYATFHTAGVTHECRRDVAAMSADQIALLLAGGRPPRLVNPEVWPAYQERRARILP</sequence>
<dbReference type="InterPro" id="IPR006140">
    <property type="entry name" value="D-isomer_DH_NAD-bd"/>
</dbReference>
<dbReference type="PANTHER" id="PTHR42789:SF1">
    <property type="entry name" value="D-ISOMER SPECIFIC 2-HYDROXYACID DEHYDROGENASE FAMILY PROTEIN (AFU_ORTHOLOGUE AFUA_6G10090)"/>
    <property type="match status" value="1"/>
</dbReference>
<evidence type="ECO:0000313" key="8">
    <source>
        <dbReference type="Proteomes" id="UP000630528"/>
    </source>
</evidence>
<dbReference type="InterPro" id="IPR029753">
    <property type="entry name" value="D-isomer_DH_CS"/>
</dbReference>
<dbReference type="GO" id="GO:0051287">
    <property type="term" value="F:NAD binding"/>
    <property type="evidence" value="ECO:0007669"/>
    <property type="project" value="InterPro"/>
</dbReference>
<protein>
    <submittedName>
        <fullName evidence="7">Hydroxyacid dehydrogenase</fullName>
    </submittedName>
</protein>
<dbReference type="PANTHER" id="PTHR42789">
    <property type="entry name" value="D-ISOMER SPECIFIC 2-HYDROXYACID DEHYDROGENASE FAMILY PROTEIN (AFU_ORTHOLOGUE AFUA_6G10090)"/>
    <property type="match status" value="1"/>
</dbReference>
<reference evidence="7" key="1">
    <citation type="journal article" date="2012" name="J. Microbiol. Biotechnol.">
        <title>Ramlibacter ginsenosidimutans sp. nov., with ginsenoside-converting activity.</title>
        <authorList>
            <person name="Wang L."/>
            <person name="An D.S."/>
            <person name="Kim S.G."/>
            <person name="Jin F.X."/>
            <person name="Kim S.C."/>
            <person name="Lee S.T."/>
            <person name="Im W.T."/>
        </authorList>
    </citation>
    <scope>NUCLEOTIDE SEQUENCE</scope>
    <source>
        <strain evidence="7">KACC 17527</strain>
    </source>
</reference>
<keyword evidence="8" id="KW-1185">Reference proteome</keyword>
<keyword evidence="2 4" id="KW-0560">Oxidoreductase</keyword>
<dbReference type="Proteomes" id="UP000630528">
    <property type="component" value="Unassembled WGS sequence"/>
</dbReference>
<dbReference type="SUPFAM" id="SSF51735">
    <property type="entry name" value="NAD(P)-binding Rossmann-fold domains"/>
    <property type="match status" value="1"/>
</dbReference>
<evidence type="ECO:0000256" key="1">
    <source>
        <dbReference type="ARBA" id="ARBA00005854"/>
    </source>
</evidence>
<dbReference type="Gene3D" id="3.40.50.720">
    <property type="entry name" value="NAD(P)-binding Rossmann-like Domain"/>
    <property type="match status" value="2"/>
</dbReference>
<keyword evidence="3" id="KW-0520">NAD</keyword>